<proteinExistence type="inferred from homology"/>
<reference evidence="8 11" key="1">
    <citation type="submission" date="2015-09" db="EMBL/GenBank/DDBJ databases">
        <authorList>
            <consortium name="Pathogen Informatics"/>
        </authorList>
    </citation>
    <scope>NUCLEOTIDE SEQUENCE [LARGE SCALE GENOMIC DNA]</scope>
    <source>
        <strain evidence="8 11">2789STDY5608822</strain>
    </source>
</reference>
<comment type="caution">
    <text evidence="8">The sequence shown here is derived from an EMBL/GenBank/DDBJ whole genome shotgun (WGS) entry which is preliminary data.</text>
</comment>
<dbReference type="GO" id="GO:0071555">
    <property type="term" value="P:cell wall organization"/>
    <property type="evidence" value="ECO:0007669"/>
    <property type="project" value="UniProtKB-KW"/>
</dbReference>
<comment type="similarity">
    <text evidence="1">Belongs to the FemABX family.</text>
</comment>
<dbReference type="RefSeq" id="WP_005855157.1">
    <property type="nucleotide sequence ID" value="NZ_BQOC01000002.1"/>
</dbReference>
<dbReference type="GO" id="GO:0008360">
    <property type="term" value="P:regulation of cell shape"/>
    <property type="evidence" value="ECO:0007669"/>
    <property type="project" value="UniProtKB-KW"/>
</dbReference>
<reference evidence="9 13" key="3">
    <citation type="journal article" date="2019" name="Nat. Med.">
        <title>A library of human gut bacterial isolates paired with longitudinal multiomics data enables mechanistic microbiome research.</title>
        <authorList>
            <person name="Poyet M."/>
            <person name="Groussin M."/>
            <person name="Gibbons S.M."/>
            <person name="Avila-Pacheco J."/>
            <person name="Jiang X."/>
            <person name="Kearney S.M."/>
            <person name="Perrotta A.R."/>
            <person name="Berdy B."/>
            <person name="Zhao S."/>
            <person name="Lieberman T.D."/>
            <person name="Swanson P.K."/>
            <person name="Smith M."/>
            <person name="Roesemann S."/>
            <person name="Alexander J.E."/>
            <person name="Rich S.A."/>
            <person name="Livny J."/>
            <person name="Vlamakis H."/>
            <person name="Clish C."/>
            <person name="Bullock K."/>
            <person name="Deik A."/>
            <person name="Scott J."/>
            <person name="Pierce K.A."/>
            <person name="Xavier R.J."/>
            <person name="Alm E.J."/>
        </authorList>
    </citation>
    <scope>NUCLEOTIDE SEQUENCE [LARGE SCALE GENOMIC DNA]</scope>
    <source>
        <strain evidence="9 13">BIOML-A20</strain>
    </source>
</reference>
<sequence length="322" mass="37845">MIIDKDTFFQIVEKFEYIPFEQTLAWENYKDESGSHFIHFVDDKSAPNICCWGRIIKKPLVGKILDIQGEIKQTAITNKQIQHFWKNVIEEASCNMITYNSVSEYSCNYEISMRRAGFIRPLGNRVCPLTIFIQTQEDRDTDRNWRRNLKKSLSENLVFKAIDQPTLENAQEISRMFGELKEMKGLGYDLVPNQLMQILKDDNFKLFYTLKDDIPLCARIVYIKNGMAADVFAANSFESRKYSATHFMMERIFDHLKEQGIKVFDFSRIPPSNNETDSVYVFKNSAGGYPVQYNGEWIWSKKRIYSLAFCVYNFFIRKAHQY</sequence>
<evidence type="ECO:0000256" key="1">
    <source>
        <dbReference type="ARBA" id="ARBA00009943"/>
    </source>
</evidence>
<evidence type="ECO:0000313" key="13">
    <source>
        <dbReference type="Proteomes" id="UP000441609"/>
    </source>
</evidence>
<evidence type="ECO:0000256" key="2">
    <source>
        <dbReference type="ARBA" id="ARBA00022679"/>
    </source>
</evidence>
<dbReference type="PROSITE" id="PS51191">
    <property type="entry name" value="FEMABX"/>
    <property type="match status" value="1"/>
</dbReference>
<evidence type="ECO:0000313" key="9">
    <source>
        <dbReference type="EMBL" id="MSB75123.1"/>
    </source>
</evidence>
<reference evidence="10 12" key="2">
    <citation type="submission" date="2018-08" db="EMBL/GenBank/DDBJ databases">
        <title>A genome reference for cultivated species of the human gut microbiota.</title>
        <authorList>
            <person name="Zou Y."/>
            <person name="Xue W."/>
            <person name="Luo G."/>
        </authorList>
    </citation>
    <scope>NUCLEOTIDE SEQUENCE [LARGE SCALE GENOMIC DNA]</scope>
    <source>
        <strain evidence="10 12">AM30-4</strain>
    </source>
</reference>
<dbReference type="OMA" id="TWIYARN"/>
<evidence type="ECO:0000313" key="8">
    <source>
        <dbReference type="EMBL" id="CUN68827.1"/>
    </source>
</evidence>
<evidence type="ECO:0000259" key="7">
    <source>
        <dbReference type="Pfam" id="PF13480"/>
    </source>
</evidence>
<organism evidence="8 11">
    <name type="scientific">Parabacteroides distasonis</name>
    <dbReference type="NCBI Taxonomy" id="823"/>
    <lineage>
        <taxon>Bacteria</taxon>
        <taxon>Pseudomonadati</taxon>
        <taxon>Bacteroidota</taxon>
        <taxon>Bacteroidia</taxon>
        <taxon>Bacteroidales</taxon>
        <taxon>Tannerellaceae</taxon>
        <taxon>Parabacteroides</taxon>
    </lineage>
</organism>
<dbReference type="Gene3D" id="3.40.630.30">
    <property type="match status" value="1"/>
</dbReference>
<keyword evidence="5" id="KW-0012">Acyltransferase</keyword>
<evidence type="ECO:0000256" key="3">
    <source>
        <dbReference type="ARBA" id="ARBA00022960"/>
    </source>
</evidence>
<dbReference type="Proteomes" id="UP000441609">
    <property type="component" value="Unassembled WGS sequence"/>
</dbReference>
<dbReference type="GO" id="GO:0016755">
    <property type="term" value="F:aminoacyltransferase activity"/>
    <property type="evidence" value="ECO:0007669"/>
    <property type="project" value="InterPro"/>
</dbReference>
<dbReference type="PANTHER" id="PTHR36174:SF1">
    <property type="entry name" value="LIPID II:GLYCINE GLYCYLTRANSFERASE"/>
    <property type="match status" value="1"/>
</dbReference>
<dbReference type="OrthoDB" id="1123460at2"/>
<dbReference type="AlphaFoldDB" id="A0A173YZ10"/>
<keyword evidence="3" id="KW-0133">Cell shape</keyword>
<dbReference type="InterPro" id="IPR003447">
    <property type="entry name" value="FEMABX"/>
</dbReference>
<name>A0A173YZ10_PARDI</name>
<keyword evidence="4" id="KW-0573">Peptidoglycan synthesis</keyword>
<dbReference type="PANTHER" id="PTHR36174">
    <property type="entry name" value="LIPID II:GLYCINE GLYCYLTRANSFERASE"/>
    <property type="match status" value="1"/>
</dbReference>
<dbReference type="EMBL" id="QSJN01000017">
    <property type="protein sequence ID" value="RHD71427.1"/>
    <property type="molecule type" value="Genomic_DNA"/>
</dbReference>
<dbReference type="SUPFAM" id="SSF55729">
    <property type="entry name" value="Acyl-CoA N-acyltransferases (Nat)"/>
    <property type="match status" value="1"/>
</dbReference>
<evidence type="ECO:0000256" key="5">
    <source>
        <dbReference type="ARBA" id="ARBA00023315"/>
    </source>
</evidence>
<dbReference type="Pfam" id="PF13480">
    <property type="entry name" value="Acetyltransf_6"/>
    <property type="match status" value="1"/>
</dbReference>
<evidence type="ECO:0000256" key="6">
    <source>
        <dbReference type="ARBA" id="ARBA00023316"/>
    </source>
</evidence>
<dbReference type="Proteomes" id="UP000095455">
    <property type="component" value="Unassembled WGS sequence"/>
</dbReference>
<keyword evidence="2 10" id="KW-0808">Transferase</keyword>
<dbReference type="Proteomes" id="UP000284660">
    <property type="component" value="Unassembled WGS sequence"/>
</dbReference>
<dbReference type="EMBL" id="WKMO01000019">
    <property type="protein sequence ID" value="MSB75123.1"/>
    <property type="molecule type" value="Genomic_DNA"/>
</dbReference>
<feature type="domain" description="BioF2-like acetyltransferase" evidence="7">
    <location>
        <begin position="143"/>
        <end position="268"/>
    </location>
</feature>
<dbReference type="InterPro" id="IPR050644">
    <property type="entry name" value="PG_Glycine_Bridge_Synth"/>
</dbReference>
<dbReference type="GO" id="GO:0009252">
    <property type="term" value="P:peptidoglycan biosynthetic process"/>
    <property type="evidence" value="ECO:0007669"/>
    <property type="project" value="UniProtKB-KW"/>
</dbReference>
<evidence type="ECO:0000256" key="4">
    <source>
        <dbReference type="ARBA" id="ARBA00022984"/>
    </source>
</evidence>
<dbReference type="InterPro" id="IPR038740">
    <property type="entry name" value="BioF2-like_GNAT_dom"/>
</dbReference>
<evidence type="ECO:0000313" key="10">
    <source>
        <dbReference type="EMBL" id="RHD71427.1"/>
    </source>
</evidence>
<evidence type="ECO:0000313" key="11">
    <source>
        <dbReference type="Proteomes" id="UP000095455"/>
    </source>
</evidence>
<accession>A0A173YZ10</accession>
<dbReference type="EMBL" id="CYYK01000002">
    <property type="protein sequence ID" value="CUN68827.1"/>
    <property type="molecule type" value="Genomic_DNA"/>
</dbReference>
<protein>
    <submittedName>
        <fullName evidence="9">GNAT family N-acetyltransferase</fullName>
    </submittedName>
</protein>
<gene>
    <name evidence="10" type="ORF">DW782_19205</name>
    <name evidence="8" type="ORF">ERS852380_00851</name>
    <name evidence="9" type="ORF">GKD70_17830</name>
</gene>
<dbReference type="InterPro" id="IPR016181">
    <property type="entry name" value="Acyl_CoA_acyltransferase"/>
</dbReference>
<evidence type="ECO:0000313" key="12">
    <source>
        <dbReference type="Proteomes" id="UP000284660"/>
    </source>
</evidence>
<keyword evidence="6" id="KW-0961">Cell wall biogenesis/degradation</keyword>